<reference evidence="10" key="1">
    <citation type="journal article" date="2015" name="Nature">
        <title>Complex archaea that bridge the gap between prokaryotes and eukaryotes.</title>
        <authorList>
            <person name="Spang A."/>
            <person name="Saw J.H."/>
            <person name="Jorgensen S.L."/>
            <person name="Zaremba-Niedzwiedzka K."/>
            <person name="Martijn J."/>
            <person name="Lind A.E."/>
            <person name="van Eijk R."/>
            <person name="Schleper C."/>
            <person name="Guy L."/>
            <person name="Ettema T.J."/>
        </authorList>
    </citation>
    <scope>NUCLEOTIDE SEQUENCE</scope>
</reference>
<keyword evidence="6" id="KW-1278">Translocase</keyword>
<comment type="caution">
    <text evidence="10">The sequence shown here is derived from an EMBL/GenBank/DDBJ whole genome shotgun (WGS) entry which is preliminary data.</text>
</comment>
<protein>
    <submittedName>
        <fullName evidence="10">Uncharacterized protein</fullName>
    </submittedName>
</protein>
<organism evidence="10">
    <name type="scientific">marine sediment metagenome</name>
    <dbReference type="NCBI Taxonomy" id="412755"/>
    <lineage>
        <taxon>unclassified sequences</taxon>
        <taxon>metagenomes</taxon>
        <taxon>ecological metagenomes</taxon>
    </lineage>
</organism>
<keyword evidence="7 9" id="KW-1133">Transmembrane helix</keyword>
<evidence type="ECO:0000256" key="3">
    <source>
        <dbReference type="ARBA" id="ARBA00022630"/>
    </source>
</evidence>
<dbReference type="InterPro" id="IPR004338">
    <property type="entry name" value="NqrB/RnfD"/>
</dbReference>
<keyword evidence="4" id="KW-0288">FMN</keyword>
<evidence type="ECO:0000256" key="7">
    <source>
        <dbReference type="ARBA" id="ARBA00022989"/>
    </source>
</evidence>
<feature type="transmembrane region" description="Helical" evidence="9">
    <location>
        <begin position="127"/>
        <end position="146"/>
    </location>
</feature>
<dbReference type="EMBL" id="LAZR01054990">
    <property type="protein sequence ID" value="KKK77362.1"/>
    <property type="molecule type" value="Genomic_DNA"/>
</dbReference>
<feature type="transmembrane region" description="Helical" evidence="9">
    <location>
        <begin position="158"/>
        <end position="187"/>
    </location>
</feature>
<name>A0A0F8Y7H2_9ZZZZ</name>
<evidence type="ECO:0000256" key="4">
    <source>
        <dbReference type="ARBA" id="ARBA00022643"/>
    </source>
</evidence>
<evidence type="ECO:0000313" key="10">
    <source>
        <dbReference type="EMBL" id="KKK77362.1"/>
    </source>
</evidence>
<feature type="transmembrane region" description="Helical" evidence="9">
    <location>
        <begin position="66"/>
        <end position="89"/>
    </location>
</feature>
<keyword evidence="3" id="KW-0285">Flavoprotein</keyword>
<sequence length="217" mass="22368">AALPADLAASGRSVVDAVSQATPMWAAREYGVDAVAGAGQGASLWDMALGTIGGTFRASAEAAPRVLSAGCIGEGCAIAILAAAAYLLWTKTANWRLMLSPLAGVIAANLLFRNVLGFGGLGEIPPLDWQLLSGTTLFVLVFMVTDPVSAPKRRPAQFAYGLLIGVLIVLLRWRGIFVAAATFAILLGNLVGPLLDLAAEWWAAARKPAKAGAEAPS</sequence>
<feature type="transmembrane region" description="Helical" evidence="9">
    <location>
        <begin position="101"/>
        <end position="121"/>
    </location>
</feature>
<evidence type="ECO:0000256" key="1">
    <source>
        <dbReference type="ARBA" id="ARBA00022448"/>
    </source>
</evidence>
<keyword evidence="5 9" id="KW-0812">Transmembrane</keyword>
<keyword evidence="8 9" id="KW-0472">Membrane</keyword>
<accession>A0A0F8Y7H2</accession>
<evidence type="ECO:0000256" key="6">
    <source>
        <dbReference type="ARBA" id="ARBA00022967"/>
    </source>
</evidence>
<keyword evidence="2" id="KW-0597">Phosphoprotein</keyword>
<evidence type="ECO:0000256" key="5">
    <source>
        <dbReference type="ARBA" id="ARBA00022692"/>
    </source>
</evidence>
<dbReference type="AlphaFoldDB" id="A0A0F8Y7H2"/>
<dbReference type="PANTHER" id="PTHR30578">
    <property type="entry name" value="ELECTRON TRANSPORT COMPLEX PROTEIN RNFD"/>
    <property type="match status" value="1"/>
</dbReference>
<evidence type="ECO:0000256" key="2">
    <source>
        <dbReference type="ARBA" id="ARBA00022553"/>
    </source>
</evidence>
<gene>
    <name evidence="10" type="ORF">LCGC14_2854370</name>
</gene>
<dbReference type="GO" id="GO:0055085">
    <property type="term" value="P:transmembrane transport"/>
    <property type="evidence" value="ECO:0007669"/>
    <property type="project" value="InterPro"/>
</dbReference>
<evidence type="ECO:0000256" key="8">
    <source>
        <dbReference type="ARBA" id="ARBA00023136"/>
    </source>
</evidence>
<dbReference type="Pfam" id="PF03116">
    <property type="entry name" value="NQR2_RnfD_RnfE"/>
    <property type="match status" value="1"/>
</dbReference>
<dbReference type="GO" id="GO:0005886">
    <property type="term" value="C:plasma membrane"/>
    <property type="evidence" value="ECO:0007669"/>
    <property type="project" value="TreeGrafter"/>
</dbReference>
<proteinExistence type="predicted"/>
<dbReference type="PANTHER" id="PTHR30578:SF1">
    <property type="entry name" value="NA(+)-TRANSLOCATING NADH-QUINONE REDUCTASE SUBUNIT B"/>
    <property type="match status" value="1"/>
</dbReference>
<feature type="non-terminal residue" evidence="10">
    <location>
        <position position="1"/>
    </location>
</feature>
<keyword evidence="1" id="KW-0813">Transport</keyword>
<evidence type="ECO:0000256" key="9">
    <source>
        <dbReference type="SAM" id="Phobius"/>
    </source>
</evidence>